<name>A0ABR9EA26_9GAMM</name>
<accession>A0ABR9EA26</accession>
<keyword evidence="2" id="KW-1185">Reference proteome</keyword>
<evidence type="ECO:0000313" key="2">
    <source>
        <dbReference type="Proteomes" id="UP000615755"/>
    </source>
</evidence>
<dbReference type="EMBL" id="AQGV01000012">
    <property type="protein sequence ID" value="MBE0367828.1"/>
    <property type="molecule type" value="Genomic_DNA"/>
</dbReference>
<gene>
    <name evidence="1" type="ORF">PAUR_a1281</name>
</gene>
<evidence type="ECO:0000313" key="1">
    <source>
        <dbReference type="EMBL" id="MBE0367828.1"/>
    </source>
</evidence>
<proteinExistence type="predicted"/>
<dbReference type="Proteomes" id="UP000615755">
    <property type="component" value="Unassembled WGS sequence"/>
</dbReference>
<reference evidence="1 2" key="1">
    <citation type="submission" date="2015-03" db="EMBL/GenBank/DDBJ databases">
        <title>Genome sequence of Pseudoalteromonas aurantia.</title>
        <authorList>
            <person name="Xie B.-B."/>
            <person name="Rong J.-C."/>
            <person name="Qin Q.-L."/>
            <person name="Zhang Y.-Z."/>
        </authorList>
    </citation>
    <scope>NUCLEOTIDE SEQUENCE [LARGE SCALE GENOMIC DNA]</scope>
    <source>
        <strain evidence="1 2">208</strain>
    </source>
</reference>
<comment type="caution">
    <text evidence="1">The sequence shown here is derived from an EMBL/GenBank/DDBJ whole genome shotgun (WGS) entry which is preliminary data.</text>
</comment>
<sequence>MKATPRVRKIALIGQIRLSRAEVYYNNVVEQNTLKYRKNH</sequence>
<protein>
    <submittedName>
        <fullName evidence="1">Uncharacterized protein</fullName>
    </submittedName>
</protein>
<organism evidence="1 2">
    <name type="scientific">Pseudoalteromonas aurantia 208</name>
    <dbReference type="NCBI Taxonomy" id="1314867"/>
    <lineage>
        <taxon>Bacteria</taxon>
        <taxon>Pseudomonadati</taxon>
        <taxon>Pseudomonadota</taxon>
        <taxon>Gammaproteobacteria</taxon>
        <taxon>Alteromonadales</taxon>
        <taxon>Pseudoalteromonadaceae</taxon>
        <taxon>Pseudoalteromonas</taxon>
    </lineage>
</organism>